<name>A0AAY4BXS1_9TELE</name>
<dbReference type="PANTHER" id="PTHR43544">
    <property type="entry name" value="SHORT-CHAIN DEHYDROGENASE/REDUCTASE"/>
    <property type="match status" value="1"/>
</dbReference>
<dbReference type="InterPro" id="IPR036291">
    <property type="entry name" value="NAD(P)-bd_dom_sf"/>
</dbReference>
<sequence length="257" mass="27549">MAAKACNILITGANRGLGLEMVKQLVAKSCSGCQIFAGCRDPDSAKSQDLRELAKKHPSLIRIVKVDTSNMQSVADCAKKVGPLLGKGGLTLLVNNAGVMPHNNMKTITAKEMQDIFSTNLLGPMMMTKEFLPYLQIAAKSSGKPGMSCSKAAVVNVSTVGASMAKAHEMFELFNVVGYRISKAGLNMMTVCNALEFKEDGILFVALHPGWVRTDLGGHDAAISTTESIEGMLRVMESLTEKQNGAYLDYNGQVLPF</sequence>
<dbReference type="Gene3D" id="3.40.50.720">
    <property type="entry name" value="NAD(P)-binding Rossmann-like Domain"/>
    <property type="match status" value="1"/>
</dbReference>
<evidence type="ECO:0000256" key="1">
    <source>
        <dbReference type="RuleBase" id="RU000363"/>
    </source>
</evidence>
<organism evidence="2 3">
    <name type="scientific">Denticeps clupeoides</name>
    <name type="common">denticle herring</name>
    <dbReference type="NCBI Taxonomy" id="299321"/>
    <lineage>
        <taxon>Eukaryota</taxon>
        <taxon>Metazoa</taxon>
        <taxon>Chordata</taxon>
        <taxon>Craniata</taxon>
        <taxon>Vertebrata</taxon>
        <taxon>Euteleostomi</taxon>
        <taxon>Actinopterygii</taxon>
        <taxon>Neopterygii</taxon>
        <taxon>Teleostei</taxon>
        <taxon>Clupei</taxon>
        <taxon>Clupeiformes</taxon>
        <taxon>Denticipitoidei</taxon>
        <taxon>Denticipitidae</taxon>
        <taxon>Denticeps</taxon>
    </lineage>
</organism>
<protein>
    <recommendedName>
        <fullName evidence="4">C-factor-like</fullName>
    </recommendedName>
</protein>
<dbReference type="PRINTS" id="PR00081">
    <property type="entry name" value="GDHRDH"/>
</dbReference>
<reference evidence="2" key="3">
    <citation type="submission" date="2025-09" db="UniProtKB">
        <authorList>
            <consortium name="Ensembl"/>
        </authorList>
    </citation>
    <scope>IDENTIFICATION</scope>
</reference>
<gene>
    <name evidence="2" type="primary">LOC114793741</name>
</gene>
<reference evidence="2 3" key="1">
    <citation type="submission" date="2020-06" db="EMBL/GenBank/DDBJ databases">
        <authorList>
            <consortium name="Wellcome Sanger Institute Data Sharing"/>
        </authorList>
    </citation>
    <scope>NUCLEOTIDE SEQUENCE [LARGE SCALE GENOMIC DNA]</scope>
</reference>
<comment type="similarity">
    <text evidence="1">Belongs to the short-chain dehydrogenases/reductases (SDR) family.</text>
</comment>
<dbReference type="Ensembl" id="ENSDCDT00010031504.1">
    <property type="protein sequence ID" value="ENSDCDP00010025412.1"/>
    <property type="gene ID" value="ENSDCDG00010016181.1"/>
</dbReference>
<accession>A0AAY4BXS1</accession>
<dbReference type="PRINTS" id="PR00080">
    <property type="entry name" value="SDRFAMILY"/>
</dbReference>
<dbReference type="AlphaFoldDB" id="A0AAY4BXS1"/>
<dbReference type="GeneID" id="114793741"/>
<dbReference type="InterPro" id="IPR002347">
    <property type="entry name" value="SDR_fam"/>
</dbReference>
<dbReference type="RefSeq" id="XP_028841707.1">
    <property type="nucleotide sequence ID" value="XM_028985874.1"/>
</dbReference>
<dbReference type="PANTHER" id="PTHR43544:SF33">
    <property type="entry name" value="C-FACTOR"/>
    <property type="match status" value="1"/>
</dbReference>
<evidence type="ECO:0000313" key="3">
    <source>
        <dbReference type="Proteomes" id="UP000694580"/>
    </source>
</evidence>
<evidence type="ECO:0008006" key="4">
    <source>
        <dbReference type="Google" id="ProtNLM"/>
    </source>
</evidence>
<dbReference type="InterPro" id="IPR051468">
    <property type="entry name" value="Fungal_SecMetab_SDRs"/>
</dbReference>
<evidence type="ECO:0000313" key="2">
    <source>
        <dbReference type="Ensembl" id="ENSDCDP00010025412.1"/>
    </source>
</evidence>
<dbReference type="GO" id="GO:0016491">
    <property type="term" value="F:oxidoreductase activity"/>
    <property type="evidence" value="ECO:0007669"/>
    <property type="project" value="TreeGrafter"/>
</dbReference>
<dbReference type="Proteomes" id="UP000694580">
    <property type="component" value="Chromosome 7"/>
</dbReference>
<dbReference type="SUPFAM" id="SSF51735">
    <property type="entry name" value="NAD(P)-binding Rossmann-fold domains"/>
    <property type="match status" value="1"/>
</dbReference>
<dbReference type="Pfam" id="PF00106">
    <property type="entry name" value="adh_short"/>
    <property type="match status" value="1"/>
</dbReference>
<dbReference type="GeneTree" id="ENSGT00940000166524"/>
<reference evidence="2" key="2">
    <citation type="submission" date="2025-08" db="UniProtKB">
        <authorList>
            <consortium name="Ensembl"/>
        </authorList>
    </citation>
    <scope>IDENTIFICATION</scope>
</reference>
<keyword evidence="3" id="KW-1185">Reference proteome</keyword>
<proteinExistence type="inferred from homology"/>
<dbReference type="GO" id="GO:0005737">
    <property type="term" value="C:cytoplasm"/>
    <property type="evidence" value="ECO:0007669"/>
    <property type="project" value="TreeGrafter"/>
</dbReference>
<dbReference type="CDD" id="cd05325">
    <property type="entry name" value="carb_red_sniffer_like_SDR_c"/>
    <property type="match status" value="1"/>
</dbReference>